<gene>
    <name evidence="1" type="ORF">O181_125954</name>
</gene>
<name>A0A9Q3KV46_9BASI</name>
<evidence type="ECO:0000313" key="2">
    <source>
        <dbReference type="Proteomes" id="UP000765509"/>
    </source>
</evidence>
<proteinExistence type="predicted"/>
<dbReference type="EMBL" id="AVOT02123325">
    <property type="protein sequence ID" value="MBW0586239.1"/>
    <property type="molecule type" value="Genomic_DNA"/>
</dbReference>
<evidence type="ECO:0000313" key="1">
    <source>
        <dbReference type="EMBL" id="MBW0586239.1"/>
    </source>
</evidence>
<organism evidence="1 2">
    <name type="scientific">Austropuccinia psidii MF-1</name>
    <dbReference type="NCBI Taxonomy" id="1389203"/>
    <lineage>
        <taxon>Eukaryota</taxon>
        <taxon>Fungi</taxon>
        <taxon>Dikarya</taxon>
        <taxon>Basidiomycota</taxon>
        <taxon>Pucciniomycotina</taxon>
        <taxon>Pucciniomycetes</taxon>
        <taxon>Pucciniales</taxon>
        <taxon>Sphaerophragmiaceae</taxon>
        <taxon>Austropuccinia</taxon>
    </lineage>
</organism>
<sequence length="195" mass="23271">MIQRLLDLLKEVQKQQKAINTSNEGGSPKIRNDISTHIGHNVVTPESTISSNTLWLQFFQFVEQTQKVFERIHENISRLQKVNILQMKIINNVQEYYTRLSEASEETKRRPNQVLEERNHLKRDREYLYQDLEKNFNVFQNIKPQRQGNVLDNEYHLEDIKPDSLLKNKPRSPSQYQDGYNITVRFDYETISKNY</sequence>
<dbReference type="AlphaFoldDB" id="A0A9Q3KV46"/>
<reference evidence="1" key="1">
    <citation type="submission" date="2021-03" db="EMBL/GenBank/DDBJ databases">
        <title>Draft genome sequence of rust myrtle Austropuccinia psidii MF-1, a brazilian biotype.</title>
        <authorList>
            <person name="Quecine M.C."/>
            <person name="Pachon D.M.R."/>
            <person name="Bonatelli M.L."/>
            <person name="Correr F.H."/>
            <person name="Franceschini L.M."/>
            <person name="Leite T.F."/>
            <person name="Margarido G.R.A."/>
            <person name="Almeida C.A."/>
            <person name="Ferrarezi J.A."/>
            <person name="Labate C.A."/>
        </authorList>
    </citation>
    <scope>NUCLEOTIDE SEQUENCE</scope>
    <source>
        <strain evidence="1">MF-1</strain>
    </source>
</reference>
<accession>A0A9Q3KV46</accession>
<comment type="caution">
    <text evidence="1">The sequence shown here is derived from an EMBL/GenBank/DDBJ whole genome shotgun (WGS) entry which is preliminary data.</text>
</comment>
<dbReference type="Proteomes" id="UP000765509">
    <property type="component" value="Unassembled WGS sequence"/>
</dbReference>
<keyword evidence="2" id="KW-1185">Reference proteome</keyword>
<protein>
    <submittedName>
        <fullName evidence="1">Uncharacterized protein</fullName>
    </submittedName>
</protein>